<keyword evidence="2" id="KW-1185">Reference proteome</keyword>
<comment type="caution">
    <text evidence="1">The sequence shown here is derived from an EMBL/GenBank/DDBJ whole genome shotgun (WGS) entry which is preliminary data.</text>
</comment>
<dbReference type="Proteomes" id="UP001165960">
    <property type="component" value="Unassembled WGS sequence"/>
</dbReference>
<protein>
    <submittedName>
        <fullName evidence="1">Uncharacterized protein</fullName>
    </submittedName>
</protein>
<organism evidence="1 2">
    <name type="scientific">Entomophthora muscae</name>
    <dbReference type="NCBI Taxonomy" id="34485"/>
    <lineage>
        <taxon>Eukaryota</taxon>
        <taxon>Fungi</taxon>
        <taxon>Fungi incertae sedis</taxon>
        <taxon>Zoopagomycota</taxon>
        <taxon>Entomophthoromycotina</taxon>
        <taxon>Entomophthoromycetes</taxon>
        <taxon>Entomophthorales</taxon>
        <taxon>Entomophthoraceae</taxon>
        <taxon>Entomophthora</taxon>
    </lineage>
</organism>
<gene>
    <name evidence="1" type="ORF">DSO57_1020811</name>
</gene>
<sequence length="393" mass="43572">MPIHKLSFFLSELLFSRWGFHTAIPQLLSSVFTDISISSMNIDQLEELLVLLDISSDPPSTKPEPCLEEQSVIYSGGYGVNDDNFNLIDFLPEQLDSNLPSPRIISDSKPQAIEHIQDVCLEETYLLEDMGPRLNPLAEPSKMNMNEQHINNTATQSHSIQVEYSSTGTGSDNLPTVHEMPSKENKNVGTVMEQLETPTANITLASKDLVHKPQEGINCLHGNTPLPPSNNTKDMETNIKKTDILATNRKHSLKMNRLFNVALEAAKDGNHLDPIQEIDKEVCVDTSQFPTLDLSLEVNDSRSKFIKITHYSTTRSLSHFIEKLCSFEPGFVVGVAFITPTLAYIELKDSKKAAVANSLYSTYNKQGSSSICSPSKDTAFMTGSRIKRLLGLG</sequence>
<dbReference type="EMBL" id="QTSX02001519">
    <property type="protein sequence ID" value="KAJ9080825.1"/>
    <property type="molecule type" value="Genomic_DNA"/>
</dbReference>
<proteinExistence type="predicted"/>
<evidence type="ECO:0000313" key="1">
    <source>
        <dbReference type="EMBL" id="KAJ9080825.1"/>
    </source>
</evidence>
<name>A0ACC2U1Y6_9FUNG</name>
<accession>A0ACC2U1Y6</accession>
<reference evidence="1" key="1">
    <citation type="submission" date="2022-04" db="EMBL/GenBank/DDBJ databases">
        <title>Genome of the entomopathogenic fungus Entomophthora muscae.</title>
        <authorList>
            <person name="Elya C."/>
            <person name="Lovett B.R."/>
            <person name="Lee E."/>
            <person name="Macias A.M."/>
            <person name="Hajek A.E."/>
            <person name="De Bivort B.L."/>
            <person name="Kasson M.T."/>
            <person name="De Fine Licht H.H."/>
            <person name="Stajich J.E."/>
        </authorList>
    </citation>
    <scope>NUCLEOTIDE SEQUENCE</scope>
    <source>
        <strain evidence="1">Berkeley</strain>
    </source>
</reference>
<evidence type="ECO:0000313" key="2">
    <source>
        <dbReference type="Proteomes" id="UP001165960"/>
    </source>
</evidence>